<dbReference type="InterPro" id="IPR000270">
    <property type="entry name" value="PB1_dom"/>
</dbReference>
<gene>
    <name evidence="3" type="ORF">Tco025E_02525</name>
</gene>
<dbReference type="InterPro" id="IPR053026">
    <property type="entry name" value="CDC42_GEF"/>
</dbReference>
<dbReference type="Gene3D" id="3.10.20.90">
    <property type="entry name" value="Phosphatidylinositol 3-kinase Catalytic Subunit, Chain A, domain 1"/>
    <property type="match status" value="1"/>
</dbReference>
<dbReference type="Proteomes" id="UP000284403">
    <property type="component" value="Unassembled WGS sequence"/>
</dbReference>
<dbReference type="SMART" id="SM00666">
    <property type="entry name" value="PB1"/>
    <property type="match status" value="1"/>
</dbReference>
<reference evidence="3 4" key="1">
    <citation type="journal article" date="2018" name="BMC Genomics">
        <title>Genomic comparison of Trypanosoma conorhini and Trypanosoma rangeli to Trypanosoma cruzi strains of high and low virulence.</title>
        <authorList>
            <person name="Bradwell K.R."/>
            <person name="Koparde V.N."/>
            <person name="Matveyev A.V."/>
            <person name="Serrano M.G."/>
            <person name="Alves J.M."/>
            <person name="Parikh H."/>
            <person name="Huang B."/>
            <person name="Lee V."/>
            <person name="Espinosa-Alvarez O."/>
            <person name="Ortiz P.A."/>
            <person name="Costa-Martins A.G."/>
            <person name="Teixeira M.M."/>
            <person name="Buck G.A."/>
        </authorList>
    </citation>
    <scope>NUCLEOTIDE SEQUENCE [LARGE SCALE GENOMIC DNA]</scope>
    <source>
        <strain evidence="3 4">025E</strain>
    </source>
</reference>
<keyword evidence="4" id="KW-1185">Reference proteome</keyword>
<dbReference type="PANTHER" id="PTHR47339">
    <property type="entry name" value="CELL DIVISION CONTROL PROTEIN 24"/>
    <property type="match status" value="1"/>
</dbReference>
<dbReference type="RefSeq" id="XP_029230453.1">
    <property type="nucleotide sequence ID" value="XM_029369450.1"/>
</dbReference>
<proteinExistence type="predicted"/>
<feature type="compositionally biased region" description="Polar residues" evidence="1">
    <location>
        <begin position="1097"/>
        <end position="1108"/>
    </location>
</feature>
<dbReference type="Pfam" id="PF00564">
    <property type="entry name" value="PB1"/>
    <property type="match status" value="1"/>
</dbReference>
<evidence type="ECO:0000259" key="2">
    <source>
        <dbReference type="PROSITE" id="PS51745"/>
    </source>
</evidence>
<dbReference type="PROSITE" id="PS51745">
    <property type="entry name" value="PB1"/>
    <property type="match status" value="1"/>
</dbReference>
<dbReference type="OrthoDB" id="1594986at2759"/>
<feature type="domain" description="PB1" evidence="2">
    <location>
        <begin position="613"/>
        <end position="707"/>
    </location>
</feature>
<dbReference type="InterPro" id="IPR053793">
    <property type="entry name" value="PB1-like"/>
</dbReference>
<feature type="region of interest" description="Disordered" evidence="1">
    <location>
        <begin position="1079"/>
        <end position="1124"/>
    </location>
</feature>
<feature type="region of interest" description="Disordered" evidence="1">
    <location>
        <begin position="1"/>
        <end position="48"/>
    </location>
</feature>
<evidence type="ECO:0000313" key="3">
    <source>
        <dbReference type="EMBL" id="RNF24462.1"/>
    </source>
</evidence>
<dbReference type="AlphaFoldDB" id="A0A422Q3F6"/>
<dbReference type="PANTHER" id="PTHR47339:SF1">
    <property type="entry name" value="CELL DIVISION CONTROL PROTEIN 24"/>
    <property type="match status" value="1"/>
</dbReference>
<feature type="compositionally biased region" description="Pro residues" evidence="1">
    <location>
        <begin position="27"/>
        <end position="37"/>
    </location>
</feature>
<protein>
    <recommendedName>
        <fullName evidence="2">PB1 domain-containing protein</fullName>
    </recommendedName>
</protein>
<accession>A0A422Q3F6</accession>
<sequence length="1153" mass="124508">MKRREAAAMWPAERVATAPDVSGARSRPPPHPAPAPAWTPRLDEREKENVHETAAARHAAEGMREVPVLGCRMRRKDPMHFGNPHNNTANTLVELECILMYVESVTSSLSHRTRAPMPPESVRVISSSVVAPHRMAVAEQQELEPHYSLAMSLYESANSLLTCISKLGCVSLTQSDTLDGIERKVNTTARDVNVALDAIAVRYSTHEVSDVQEFFIGNQQTLEECRRVIHDLTQAAHQLLVLRRVVAERDAPRAKKLFYGHQGGNLQKSVTCLQSPIFTWMEKKWFPAMNAWNSILARAREEAETSDVASAVARGRQEAFAQSDLIGDILRPDETLSDLICNELVKPLSHLAASCKKTQQHLNALRAAVAMPHLKELTECVCAVEELEAAGQLKLAGDRALLKEGKQLVLRLQQVENLEAALRLATQVGETVTLFRAIHHSNEVILQLGIAGDAAANREIVSRCNALLEEMSSGSSAVSPAEFIAARVDTASIAVAHVPSHIWSANATAAYQAACQSLTTRAAQDRVRLDLKHVLQEGGNLQLNVSGSTAVDDASNTSSSNRQLRFARTQSQFPRFKAVGVGELRDVLRRAREVGLSEQLVQDGEAYLRSVEALKLKVHFDAQLRVLLIPDPENATFEDIYKKISQLCGEPGDGAASSPERKLRLRYQDSDGDCISLVTQEDWNVFLAEEAPGGVCGAKLELYCDYMQLPHARLTDTVFTPQPVEGEEVEISPPPLTVGPPAQAGVKETALRSTLLAQQRRTGAVMDEAQKNCARLVRSYSTGVGLRRSEFLSRYKAPQRTAMDDMCLQKTQRSLGAEVESAGENSQPSRPRKARTPGAAPLGAKPGIGGGCRVESVKLRAQPASTTRLPKPLIPAPHERKGRALPRAAATARAATGSGGAAAAAAAAASASVATSTNHITPTSTNTSTPATSFVKAAATPNANANNSTVAARTAPPGAAPLELEAVKRWKDDDAHIELQTVASVASTSQRPAPNVKQCKTPVKRYGTPVKQLATKRASSGFTVTPCSKKVGFASKEGRAEGATTDNTRKKDSITVLEEKREWSTDMFMQSDVCTVASEQTTPPLNGKGCAGRQKPANVSTPSNSSLGAPSVVQPPLSGSAKKKAEVLRQLRQLREENQRALNAALTHRRTGK</sequence>
<name>A0A422Q3F6_9TRYP</name>
<dbReference type="GeneID" id="40316136"/>
<evidence type="ECO:0000313" key="4">
    <source>
        <dbReference type="Proteomes" id="UP000284403"/>
    </source>
</evidence>
<comment type="caution">
    <text evidence="3">The sequence shown here is derived from an EMBL/GenBank/DDBJ whole genome shotgun (WGS) entry which is preliminary data.</text>
</comment>
<feature type="region of interest" description="Disordered" evidence="1">
    <location>
        <begin position="863"/>
        <end position="884"/>
    </location>
</feature>
<dbReference type="EMBL" id="MKKU01000100">
    <property type="protein sequence ID" value="RNF24462.1"/>
    <property type="molecule type" value="Genomic_DNA"/>
</dbReference>
<evidence type="ECO:0000256" key="1">
    <source>
        <dbReference type="SAM" id="MobiDB-lite"/>
    </source>
</evidence>
<dbReference type="CDD" id="cd05992">
    <property type="entry name" value="PB1"/>
    <property type="match status" value="1"/>
</dbReference>
<organism evidence="3 4">
    <name type="scientific">Trypanosoma conorhini</name>
    <dbReference type="NCBI Taxonomy" id="83891"/>
    <lineage>
        <taxon>Eukaryota</taxon>
        <taxon>Discoba</taxon>
        <taxon>Euglenozoa</taxon>
        <taxon>Kinetoplastea</taxon>
        <taxon>Metakinetoplastina</taxon>
        <taxon>Trypanosomatida</taxon>
        <taxon>Trypanosomatidae</taxon>
        <taxon>Trypanosoma</taxon>
    </lineage>
</organism>
<feature type="region of interest" description="Disordered" evidence="1">
    <location>
        <begin position="813"/>
        <end position="851"/>
    </location>
</feature>
<dbReference type="SUPFAM" id="SSF54277">
    <property type="entry name" value="CAD &amp; PB1 domains"/>
    <property type="match status" value="1"/>
</dbReference>